<feature type="region of interest" description="Disordered" evidence="5">
    <location>
        <begin position="623"/>
        <end position="664"/>
    </location>
</feature>
<feature type="compositionally biased region" description="Basic and acidic residues" evidence="5">
    <location>
        <begin position="549"/>
        <end position="560"/>
    </location>
</feature>
<evidence type="ECO:0000313" key="7">
    <source>
        <dbReference type="Proteomes" id="UP000694546"/>
    </source>
</evidence>
<evidence type="ECO:0000256" key="2">
    <source>
        <dbReference type="ARBA" id="ARBA00022553"/>
    </source>
</evidence>
<protein>
    <recommendedName>
        <fullName evidence="8">Brain-enriched guanylate kinase-associated protein</fullName>
    </recommendedName>
</protein>
<feature type="compositionally biased region" description="Basic and acidic residues" evidence="5">
    <location>
        <begin position="364"/>
        <end position="379"/>
    </location>
</feature>
<evidence type="ECO:0000256" key="4">
    <source>
        <dbReference type="SAM" id="Coils"/>
    </source>
</evidence>
<accession>A0A8C5CUT0</accession>
<comment type="subcellular location">
    <subcellularLocation>
        <location evidence="1">Membrane</location>
        <topology evidence="1">Peripheral membrane protein</topology>
    </subcellularLocation>
</comment>
<reference evidence="6" key="2">
    <citation type="submission" date="2025-09" db="UniProtKB">
        <authorList>
            <consortium name="Ensembl"/>
        </authorList>
    </citation>
    <scope>IDENTIFICATION</scope>
</reference>
<evidence type="ECO:0000313" key="6">
    <source>
        <dbReference type="Ensembl" id="ENSGMOP00000063420.1"/>
    </source>
</evidence>
<evidence type="ECO:0000256" key="3">
    <source>
        <dbReference type="ARBA" id="ARBA00023136"/>
    </source>
</evidence>
<feature type="coiled-coil region" evidence="4">
    <location>
        <begin position="14"/>
        <end position="80"/>
    </location>
</feature>
<organism evidence="6 7">
    <name type="scientific">Gadus morhua</name>
    <name type="common">Atlantic cod</name>
    <dbReference type="NCBI Taxonomy" id="8049"/>
    <lineage>
        <taxon>Eukaryota</taxon>
        <taxon>Metazoa</taxon>
        <taxon>Chordata</taxon>
        <taxon>Craniata</taxon>
        <taxon>Vertebrata</taxon>
        <taxon>Euteleostomi</taxon>
        <taxon>Actinopterygii</taxon>
        <taxon>Neopterygii</taxon>
        <taxon>Teleostei</taxon>
        <taxon>Neoteleostei</taxon>
        <taxon>Acanthomorphata</taxon>
        <taxon>Zeiogadaria</taxon>
        <taxon>Gadariae</taxon>
        <taxon>Gadiformes</taxon>
        <taxon>Gadoidei</taxon>
        <taxon>Gadidae</taxon>
        <taxon>Gadus</taxon>
    </lineage>
</organism>
<keyword evidence="2" id="KW-0597">Phosphoprotein</keyword>
<dbReference type="RefSeq" id="XP_030212894.1">
    <property type="nucleotide sequence ID" value="XM_030357034.1"/>
</dbReference>
<feature type="region of interest" description="Disordered" evidence="5">
    <location>
        <begin position="533"/>
        <end position="594"/>
    </location>
</feature>
<dbReference type="GeneTree" id="ENSGT00940000165081"/>
<dbReference type="PANTHER" id="PTHR28664:SF2">
    <property type="entry name" value="BRAIN-ENRICHED GUANYLATE KINASE-ASSOCIATED PROTEIN"/>
    <property type="match status" value="1"/>
</dbReference>
<reference evidence="6" key="1">
    <citation type="submission" date="2025-08" db="UniProtKB">
        <authorList>
            <consortium name="Ensembl"/>
        </authorList>
    </citation>
    <scope>IDENTIFICATION</scope>
</reference>
<feature type="region of interest" description="Disordered" evidence="5">
    <location>
        <begin position="364"/>
        <end position="401"/>
    </location>
</feature>
<dbReference type="PANTHER" id="PTHR28664">
    <property type="entry name" value="TIGHT JUNCTION-ASSOCIATED PROTEIN 1"/>
    <property type="match status" value="1"/>
</dbReference>
<keyword evidence="3" id="KW-0472">Membrane</keyword>
<dbReference type="Ensembl" id="ENSGMOT00000039687.1">
    <property type="protein sequence ID" value="ENSGMOP00000063420.1"/>
    <property type="gene ID" value="ENSGMOG00000027847.1"/>
</dbReference>
<proteinExistence type="predicted"/>
<sequence>MRQKVHKRSVHDHKEDLRKRLSFTTHKLEMVEMEFDSTRQYLETELRRAQEELDKFTDKLRRIQSSYATLQRINQDLEDKMHRTTQHHEEENRVLSREVLVLNNHLMEAKITLEKLRKDNDLYRKDCNLAAQLLQCSTSHHRAHKMSELPLEFQERIGSHFEELGRGGGVPAGMCQSPYSDSVPTSVIAKILEKPEPGSSCPATRSPSPQIPDGDFHSGTGSTARLDRRLSYKTSDLYCSDTALYCPERWQDAERRQSVDLNGTRLFQLHAQTSADSNPDEEAFHSGSFSPEETPSPAFRPRDKFGTGSLPASSSYSSFSLASDDKGAVVGVEGGCGRAGSGTLSASHQVLYVDWRDGGGGGEYEHVKGLSSHKKDSASFHKSQSIQHMAPPRSPRQGVSPAYTRTASCFSEPYHSSSPRLTSSHSMGSALALAHACGGGGGGGRGGGVDRAADVHVLEDELSSRWRQMSVDDVNTFSSSYHNLTGRASPYSFSERHFAVGPSGKSKAGPLYSSFREGDDVFHSLLLDQCFDEGSPSPGRGAASRSKRPLSEHRKQEKSSVLRTQESQDSECSLFLSSGSAKEKENGGRAGAAAVGKSRDYVNLSAHSSPESLRLSSLEASSLQHFPCPRPSSRPRPSSSSALSIGPKLPKKTSPRYQKFGSTGLMRKDSLTKAQLYGTLLN</sequence>
<feature type="region of interest" description="Disordered" evidence="5">
    <location>
        <begin position="194"/>
        <end position="223"/>
    </location>
</feature>
<keyword evidence="4" id="KW-0175">Coiled coil</keyword>
<dbReference type="GO" id="GO:0045202">
    <property type="term" value="C:synapse"/>
    <property type="evidence" value="ECO:0007669"/>
    <property type="project" value="TreeGrafter"/>
</dbReference>
<dbReference type="GO" id="GO:0016020">
    <property type="term" value="C:membrane"/>
    <property type="evidence" value="ECO:0007669"/>
    <property type="project" value="UniProtKB-SubCell"/>
</dbReference>
<dbReference type="AlphaFoldDB" id="A0A8C5CUT0"/>
<evidence type="ECO:0000256" key="1">
    <source>
        <dbReference type="ARBA" id="ARBA00004170"/>
    </source>
</evidence>
<dbReference type="GeneID" id="115544191"/>
<keyword evidence="7" id="KW-1185">Reference proteome</keyword>
<dbReference type="InterPro" id="IPR043441">
    <property type="entry name" value="Tjap1/BEGAIN"/>
</dbReference>
<feature type="compositionally biased region" description="Polar residues" evidence="5">
    <location>
        <begin position="561"/>
        <end position="580"/>
    </location>
</feature>
<evidence type="ECO:0008006" key="8">
    <source>
        <dbReference type="Google" id="ProtNLM"/>
    </source>
</evidence>
<dbReference type="Proteomes" id="UP000694546">
    <property type="component" value="Chromosome 5"/>
</dbReference>
<feature type="region of interest" description="Disordered" evidence="5">
    <location>
        <begin position="273"/>
        <end position="316"/>
    </location>
</feature>
<gene>
    <name evidence="6" type="primary">begain</name>
</gene>
<evidence type="ECO:0000256" key="5">
    <source>
        <dbReference type="SAM" id="MobiDB-lite"/>
    </source>
</evidence>
<name>A0A8C5CUT0_GADMO</name>